<evidence type="ECO:0000256" key="1">
    <source>
        <dbReference type="SAM" id="MobiDB-lite"/>
    </source>
</evidence>
<evidence type="ECO:0000313" key="3">
    <source>
        <dbReference type="Proteomes" id="UP001066276"/>
    </source>
</evidence>
<feature type="region of interest" description="Disordered" evidence="1">
    <location>
        <begin position="1"/>
        <end position="38"/>
    </location>
</feature>
<sequence>MAAQRQGKTGSSLKNLFAKTSAKKQEPTCVGNDAMGEEDTNPVMKAFMEQLFGVLREDLATLRQERATTFKELKGEVA</sequence>
<dbReference type="AlphaFoldDB" id="A0AAV7LTB1"/>
<comment type="caution">
    <text evidence="2">The sequence shown here is derived from an EMBL/GenBank/DDBJ whole genome shotgun (WGS) entry which is preliminary data.</text>
</comment>
<feature type="compositionally biased region" description="Polar residues" evidence="1">
    <location>
        <begin position="1"/>
        <end position="14"/>
    </location>
</feature>
<protein>
    <submittedName>
        <fullName evidence="2">Uncharacterized protein</fullName>
    </submittedName>
</protein>
<organism evidence="2 3">
    <name type="scientific">Pleurodeles waltl</name>
    <name type="common">Iberian ribbed newt</name>
    <dbReference type="NCBI Taxonomy" id="8319"/>
    <lineage>
        <taxon>Eukaryota</taxon>
        <taxon>Metazoa</taxon>
        <taxon>Chordata</taxon>
        <taxon>Craniata</taxon>
        <taxon>Vertebrata</taxon>
        <taxon>Euteleostomi</taxon>
        <taxon>Amphibia</taxon>
        <taxon>Batrachia</taxon>
        <taxon>Caudata</taxon>
        <taxon>Salamandroidea</taxon>
        <taxon>Salamandridae</taxon>
        <taxon>Pleurodelinae</taxon>
        <taxon>Pleurodeles</taxon>
    </lineage>
</organism>
<keyword evidence="3" id="KW-1185">Reference proteome</keyword>
<evidence type="ECO:0000313" key="2">
    <source>
        <dbReference type="EMBL" id="KAJ1093820.1"/>
    </source>
</evidence>
<dbReference type="EMBL" id="JANPWB010000015">
    <property type="protein sequence ID" value="KAJ1093820.1"/>
    <property type="molecule type" value="Genomic_DNA"/>
</dbReference>
<dbReference type="Proteomes" id="UP001066276">
    <property type="component" value="Chromosome 11"/>
</dbReference>
<reference evidence="2" key="1">
    <citation type="journal article" date="2022" name="bioRxiv">
        <title>Sequencing and chromosome-scale assembly of the giantPleurodeles waltlgenome.</title>
        <authorList>
            <person name="Brown T."/>
            <person name="Elewa A."/>
            <person name="Iarovenko S."/>
            <person name="Subramanian E."/>
            <person name="Araus A.J."/>
            <person name="Petzold A."/>
            <person name="Susuki M."/>
            <person name="Suzuki K.-i.T."/>
            <person name="Hayashi T."/>
            <person name="Toyoda A."/>
            <person name="Oliveira C."/>
            <person name="Osipova E."/>
            <person name="Leigh N.D."/>
            <person name="Simon A."/>
            <person name="Yun M.H."/>
        </authorList>
    </citation>
    <scope>NUCLEOTIDE SEQUENCE</scope>
    <source>
        <strain evidence="2">20211129_DDA</strain>
        <tissue evidence="2">Liver</tissue>
    </source>
</reference>
<accession>A0AAV7LTB1</accession>
<gene>
    <name evidence="2" type="ORF">NDU88_006911</name>
</gene>
<name>A0AAV7LTB1_PLEWA</name>
<proteinExistence type="predicted"/>